<feature type="compositionally biased region" description="Basic and acidic residues" evidence="8">
    <location>
        <begin position="354"/>
        <end position="364"/>
    </location>
</feature>
<gene>
    <name evidence="11" type="primary">25483745</name>
    <name evidence="10" type="ordered locus">MTR_1g057830</name>
</gene>
<dbReference type="SUPFAM" id="SSF52540">
    <property type="entry name" value="P-loop containing nucleoside triphosphate hydrolases"/>
    <property type="match status" value="1"/>
</dbReference>
<dbReference type="InterPro" id="IPR050835">
    <property type="entry name" value="ABC_transporter_sub-D"/>
</dbReference>
<dbReference type="EMBL" id="CM001217">
    <property type="protein sequence ID" value="KEH41940.1"/>
    <property type="molecule type" value="Genomic_DNA"/>
</dbReference>
<keyword evidence="4" id="KW-0547">Nucleotide-binding</keyword>
<reference evidence="10 12" key="2">
    <citation type="journal article" date="2014" name="BMC Genomics">
        <title>An improved genome release (version Mt4.0) for the model legume Medicago truncatula.</title>
        <authorList>
            <person name="Tang H."/>
            <person name="Krishnakumar V."/>
            <person name="Bidwell S."/>
            <person name="Rosen B."/>
            <person name="Chan A."/>
            <person name="Zhou S."/>
            <person name="Gentzbittel L."/>
            <person name="Childs K.L."/>
            <person name="Yandell M."/>
            <person name="Gundlach H."/>
            <person name="Mayer K.F."/>
            <person name="Schwartz D.C."/>
            <person name="Town C.D."/>
        </authorList>
    </citation>
    <scope>GENOME REANNOTATION</scope>
    <source>
        <strain evidence="10">A17</strain>
        <strain evidence="11 12">cv. Jemalong A17</strain>
    </source>
</reference>
<dbReference type="SMART" id="SM00382">
    <property type="entry name" value="AAA"/>
    <property type="match status" value="1"/>
</dbReference>
<evidence type="ECO:0000256" key="1">
    <source>
        <dbReference type="ARBA" id="ARBA00008575"/>
    </source>
</evidence>
<reference evidence="10 12" key="1">
    <citation type="journal article" date="2011" name="Nature">
        <title>The Medicago genome provides insight into the evolution of rhizobial symbioses.</title>
        <authorList>
            <person name="Young N.D."/>
            <person name="Debelle F."/>
            <person name="Oldroyd G.E."/>
            <person name="Geurts R."/>
            <person name="Cannon S.B."/>
            <person name="Udvardi M.K."/>
            <person name="Benedito V.A."/>
            <person name="Mayer K.F."/>
            <person name="Gouzy J."/>
            <person name="Schoof H."/>
            <person name="Van de Peer Y."/>
            <person name="Proost S."/>
            <person name="Cook D.R."/>
            <person name="Meyers B.C."/>
            <person name="Spannagl M."/>
            <person name="Cheung F."/>
            <person name="De Mita S."/>
            <person name="Krishnakumar V."/>
            <person name="Gundlach H."/>
            <person name="Zhou S."/>
            <person name="Mudge J."/>
            <person name="Bharti A.K."/>
            <person name="Murray J.D."/>
            <person name="Naoumkina M.A."/>
            <person name="Rosen B."/>
            <person name="Silverstein K.A."/>
            <person name="Tang H."/>
            <person name="Rombauts S."/>
            <person name="Zhao P.X."/>
            <person name="Zhou P."/>
            <person name="Barbe V."/>
            <person name="Bardou P."/>
            <person name="Bechner M."/>
            <person name="Bellec A."/>
            <person name="Berger A."/>
            <person name="Berges H."/>
            <person name="Bidwell S."/>
            <person name="Bisseling T."/>
            <person name="Choisne N."/>
            <person name="Couloux A."/>
            <person name="Denny R."/>
            <person name="Deshpande S."/>
            <person name="Dai X."/>
            <person name="Doyle J.J."/>
            <person name="Dudez A.M."/>
            <person name="Farmer A.D."/>
            <person name="Fouteau S."/>
            <person name="Franken C."/>
            <person name="Gibelin C."/>
            <person name="Gish J."/>
            <person name="Goldstein S."/>
            <person name="Gonzalez A.J."/>
            <person name="Green P.J."/>
            <person name="Hallab A."/>
            <person name="Hartog M."/>
            <person name="Hua A."/>
            <person name="Humphray S.J."/>
            <person name="Jeong D.H."/>
            <person name="Jing Y."/>
            <person name="Jocker A."/>
            <person name="Kenton S.M."/>
            <person name="Kim D.J."/>
            <person name="Klee K."/>
            <person name="Lai H."/>
            <person name="Lang C."/>
            <person name="Lin S."/>
            <person name="Macmil S.L."/>
            <person name="Magdelenat G."/>
            <person name="Matthews L."/>
            <person name="McCorrison J."/>
            <person name="Monaghan E.L."/>
            <person name="Mun J.H."/>
            <person name="Najar F.Z."/>
            <person name="Nicholson C."/>
            <person name="Noirot C."/>
            <person name="O'Bleness M."/>
            <person name="Paule C.R."/>
            <person name="Poulain J."/>
            <person name="Prion F."/>
            <person name="Qin B."/>
            <person name="Qu C."/>
            <person name="Retzel E.F."/>
            <person name="Riddle C."/>
            <person name="Sallet E."/>
            <person name="Samain S."/>
            <person name="Samson N."/>
            <person name="Sanders I."/>
            <person name="Saurat O."/>
            <person name="Scarpelli C."/>
            <person name="Schiex T."/>
            <person name="Segurens B."/>
            <person name="Severin A.J."/>
            <person name="Sherrier D.J."/>
            <person name="Shi R."/>
            <person name="Sims S."/>
            <person name="Singer S.R."/>
            <person name="Sinharoy S."/>
            <person name="Sterck L."/>
            <person name="Viollet A."/>
            <person name="Wang B.B."/>
            <person name="Wang K."/>
            <person name="Wang M."/>
            <person name="Wang X."/>
            <person name="Warfsmann J."/>
            <person name="Weissenbach J."/>
            <person name="White D.D."/>
            <person name="White J.D."/>
            <person name="Wiley G.B."/>
            <person name="Wincker P."/>
            <person name="Xing Y."/>
            <person name="Yang L."/>
            <person name="Yao Z."/>
            <person name="Ying F."/>
            <person name="Zhai J."/>
            <person name="Zhou L."/>
            <person name="Zuber A."/>
            <person name="Denarie J."/>
            <person name="Dixon R.A."/>
            <person name="May G.D."/>
            <person name="Schwartz D.C."/>
            <person name="Rogers J."/>
            <person name="Quetier F."/>
            <person name="Town C.D."/>
            <person name="Roe B.A."/>
        </authorList>
    </citation>
    <scope>NUCLEOTIDE SEQUENCE [LARGE SCALE GENOMIC DNA]</scope>
    <source>
        <strain evidence="10">A17</strain>
        <strain evidence="11 12">cv. Jemalong A17</strain>
    </source>
</reference>
<feature type="domain" description="ABC transporter" evidence="9">
    <location>
        <begin position="87"/>
        <end position="362"/>
    </location>
</feature>
<keyword evidence="12" id="KW-1185">Reference proteome</keyword>
<dbReference type="InterPro" id="IPR027417">
    <property type="entry name" value="P-loop_NTPase"/>
</dbReference>
<dbReference type="GO" id="GO:0005524">
    <property type="term" value="F:ATP binding"/>
    <property type="evidence" value="ECO:0007669"/>
    <property type="project" value="UniProtKB-KW"/>
</dbReference>
<feature type="region of interest" description="Disordered" evidence="8">
    <location>
        <begin position="345"/>
        <end position="364"/>
    </location>
</feature>
<dbReference type="PANTHER" id="PTHR11384">
    <property type="entry name" value="ATP-BINDING CASSETTE, SUB-FAMILY D MEMBER"/>
    <property type="match status" value="1"/>
</dbReference>
<dbReference type="InterPro" id="IPR003593">
    <property type="entry name" value="AAA+_ATPase"/>
</dbReference>
<keyword evidence="5" id="KW-0067">ATP-binding</keyword>
<keyword evidence="3" id="KW-0812">Transmembrane</keyword>
<accession>A0A072VV32</accession>
<dbReference type="InterPro" id="IPR017871">
    <property type="entry name" value="ABC_transporter-like_CS"/>
</dbReference>
<organism evidence="10 12">
    <name type="scientific">Medicago truncatula</name>
    <name type="common">Barrel medic</name>
    <name type="synonym">Medicago tribuloides</name>
    <dbReference type="NCBI Taxonomy" id="3880"/>
    <lineage>
        <taxon>Eukaryota</taxon>
        <taxon>Viridiplantae</taxon>
        <taxon>Streptophyta</taxon>
        <taxon>Embryophyta</taxon>
        <taxon>Tracheophyta</taxon>
        <taxon>Spermatophyta</taxon>
        <taxon>Magnoliopsida</taxon>
        <taxon>eudicotyledons</taxon>
        <taxon>Gunneridae</taxon>
        <taxon>Pentapetalae</taxon>
        <taxon>rosids</taxon>
        <taxon>fabids</taxon>
        <taxon>Fabales</taxon>
        <taxon>Fabaceae</taxon>
        <taxon>Papilionoideae</taxon>
        <taxon>50 kb inversion clade</taxon>
        <taxon>NPAAA clade</taxon>
        <taxon>Hologalegina</taxon>
        <taxon>IRL clade</taxon>
        <taxon>Trifolieae</taxon>
        <taxon>Medicago</taxon>
    </lineage>
</organism>
<dbReference type="PANTHER" id="PTHR11384:SF59">
    <property type="entry name" value="LYSOSOMAL COBALAMIN TRANSPORTER ABCD4"/>
    <property type="match status" value="1"/>
</dbReference>
<dbReference type="Proteomes" id="UP000002051">
    <property type="component" value="Unassembled WGS sequence"/>
</dbReference>
<dbReference type="Gene3D" id="3.40.50.300">
    <property type="entry name" value="P-loop containing nucleotide triphosphate hydrolases"/>
    <property type="match status" value="1"/>
</dbReference>
<dbReference type="STRING" id="3880.A0A072VV32"/>
<evidence type="ECO:0000256" key="2">
    <source>
        <dbReference type="ARBA" id="ARBA00022448"/>
    </source>
</evidence>
<comment type="similarity">
    <text evidence="1">Belongs to the ABC transporter superfamily. ABCD family. Peroxisomal fatty acyl CoA transporter (TC 3.A.1.203) subfamily.</text>
</comment>
<evidence type="ECO:0000256" key="3">
    <source>
        <dbReference type="ARBA" id="ARBA00022692"/>
    </source>
</evidence>
<evidence type="ECO:0000256" key="6">
    <source>
        <dbReference type="ARBA" id="ARBA00022989"/>
    </source>
</evidence>
<evidence type="ECO:0000256" key="4">
    <source>
        <dbReference type="ARBA" id="ARBA00022741"/>
    </source>
</evidence>
<dbReference type="PROSITE" id="PS50893">
    <property type="entry name" value="ABC_TRANSPORTER_2"/>
    <property type="match status" value="1"/>
</dbReference>
<dbReference type="OrthoDB" id="422637at2759"/>
<evidence type="ECO:0000259" key="9">
    <source>
        <dbReference type="PROSITE" id="PS50893"/>
    </source>
</evidence>
<dbReference type="PaxDb" id="3880-AES66124"/>
<dbReference type="HOGENOM" id="CLU_065039_0_0_1"/>
<evidence type="ECO:0000256" key="5">
    <source>
        <dbReference type="ARBA" id="ARBA00022840"/>
    </source>
</evidence>
<dbReference type="EnsemblPlants" id="KEH41940">
    <property type="protein sequence ID" value="KEH41940"/>
    <property type="gene ID" value="MTR_1g057830"/>
</dbReference>
<protein>
    <submittedName>
        <fullName evidence="10">ABC transporter family protein</fullName>
    </submittedName>
</protein>
<evidence type="ECO:0000256" key="8">
    <source>
        <dbReference type="SAM" id="MobiDB-lite"/>
    </source>
</evidence>
<reference evidence="11" key="3">
    <citation type="submission" date="2015-04" db="UniProtKB">
        <authorList>
            <consortium name="EnsemblPlants"/>
        </authorList>
    </citation>
    <scope>IDENTIFICATION</scope>
    <source>
        <strain evidence="11">cv. Jemalong A17</strain>
    </source>
</reference>
<dbReference type="PROSITE" id="PS00211">
    <property type="entry name" value="ABC_TRANSPORTER_1"/>
    <property type="match status" value="1"/>
</dbReference>
<evidence type="ECO:0000313" key="12">
    <source>
        <dbReference type="Proteomes" id="UP000002051"/>
    </source>
</evidence>
<dbReference type="InterPro" id="IPR003439">
    <property type="entry name" value="ABC_transporter-like_ATP-bd"/>
</dbReference>
<dbReference type="GO" id="GO:0016887">
    <property type="term" value="F:ATP hydrolysis activity"/>
    <property type="evidence" value="ECO:0007669"/>
    <property type="project" value="InterPro"/>
</dbReference>
<dbReference type="AlphaFoldDB" id="A0A072VV32"/>
<evidence type="ECO:0000256" key="7">
    <source>
        <dbReference type="ARBA" id="ARBA00023136"/>
    </source>
</evidence>
<evidence type="ECO:0000313" key="11">
    <source>
        <dbReference type="EnsemblPlants" id="KEH41940"/>
    </source>
</evidence>
<keyword evidence="2" id="KW-0813">Transport</keyword>
<evidence type="ECO:0000313" key="10">
    <source>
        <dbReference type="EMBL" id="KEH41940.1"/>
    </source>
</evidence>
<sequence>MEIKGTFLMSLQSTSEYRSILALGFLKSEHLRSPSALSEFDDILDRSNSKSLSDSLEDIDIMYRDYTSSSALESNELTPQKKHETLLEIDNLILKTPSDSTLITDLSLTIKAKDNLLITGPSGSGKTSLLRVMVGLWRTGTGKIIYYVKGGEDAEKSISSDVNTPRDISEDRGKSISRKSGIFFLPQKPYMVLGTLRQQLLYPTWGDDLVPTLDSDKQKNVLPFLSNSDDMNSELMKPKTDELIKIFEDVRLGYILPRFGLDSTHEWSSVLSLGEQQRLAFARLLLLKPQLALLDESTSALDEPNEVYLYKKIAAAGITYISVGHRSTLSNFHDRILCISTTDSNNEQPNWHIEPTRRESSLKV</sequence>
<name>A0A072VV32_MEDTR</name>
<keyword evidence="7" id="KW-0472">Membrane</keyword>
<dbReference type="Pfam" id="PF00005">
    <property type="entry name" value="ABC_tran"/>
    <property type="match status" value="1"/>
</dbReference>
<proteinExistence type="inferred from homology"/>
<keyword evidence="6" id="KW-1133">Transmembrane helix</keyword>